<protein>
    <recommendedName>
        <fullName evidence="9">Rx N-terminal domain-containing protein</fullName>
    </recommendedName>
</protein>
<comment type="caution">
    <text evidence="7">The sequence shown here is derived from an EMBL/GenBank/DDBJ whole genome shotgun (WGS) entry which is preliminary data.</text>
</comment>
<dbReference type="InterPro" id="IPR032675">
    <property type="entry name" value="LRR_dom_sf"/>
</dbReference>
<evidence type="ECO:0000259" key="5">
    <source>
        <dbReference type="Pfam" id="PF23598"/>
    </source>
</evidence>
<feature type="domain" description="Disease resistance R13L4/SHOC-2-like LRR" evidence="5">
    <location>
        <begin position="567"/>
        <end position="686"/>
    </location>
</feature>
<proteinExistence type="predicted"/>
<dbReference type="InterPro" id="IPR001611">
    <property type="entry name" value="Leu-rich_rpt"/>
</dbReference>
<dbReference type="Pfam" id="PF25019">
    <property type="entry name" value="LRR_R13L1-DRL21"/>
    <property type="match status" value="1"/>
</dbReference>
<dbReference type="EMBL" id="BTGU01002734">
    <property type="protein sequence ID" value="GMN21369.1"/>
    <property type="molecule type" value="Genomic_DNA"/>
</dbReference>
<evidence type="ECO:0008006" key="9">
    <source>
        <dbReference type="Google" id="ProtNLM"/>
    </source>
</evidence>
<dbReference type="SUPFAM" id="SSF52058">
    <property type="entry name" value="L domain-like"/>
    <property type="match status" value="1"/>
</dbReference>
<dbReference type="Proteomes" id="UP001187192">
    <property type="component" value="Unassembled WGS sequence"/>
</dbReference>
<feature type="domain" description="R13L1/DRL21-like LRR repeat region" evidence="6">
    <location>
        <begin position="331"/>
        <end position="450"/>
    </location>
</feature>
<dbReference type="SUPFAM" id="SSF52047">
    <property type="entry name" value="RNI-like"/>
    <property type="match status" value="1"/>
</dbReference>
<dbReference type="InterPro" id="IPR041118">
    <property type="entry name" value="Rx_N"/>
</dbReference>
<dbReference type="Pfam" id="PF23598">
    <property type="entry name" value="LRR_14"/>
    <property type="match status" value="1"/>
</dbReference>
<dbReference type="InterPro" id="IPR055414">
    <property type="entry name" value="LRR_R13L4/SHOC2-like"/>
</dbReference>
<feature type="domain" description="Disease resistance N-terminal" evidence="4">
    <location>
        <begin position="26"/>
        <end position="93"/>
    </location>
</feature>
<keyword evidence="3" id="KW-0611">Plant defense</keyword>
<evidence type="ECO:0000259" key="4">
    <source>
        <dbReference type="Pfam" id="PF18052"/>
    </source>
</evidence>
<keyword evidence="8" id="KW-1185">Reference proteome</keyword>
<dbReference type="InterPro" id="IPR056789">
    <property type="entry name" value="LRR_R13L1-DRL21"/>
</dbReference>
<gene>
    <name evidence="7" type="ORF">TIFTF001_043296</name>
</gene>
<evidence type="ECO:0000256" key="1">
    <source>
        <dbReference type="ARBA" id="ARBA00022737"/>
    </source>
</evidence>
<dbReference type="Gene3D" id="1.20.5.4130">
    <property type="match status" value="1"/>
</dbReference>
<organism evidence="7 8">
    <name type="scientific">Ficus carica</name>
    <name type="common">Common fig</name>
    <dbReference type="NCBI Taxonomy" id="3494"/>
    <lineage>
        <taxon>Eukaryota</taxon>
        <taxon>Viridiplantae</taxon>
        <taxon>Streptophyta</taxon>
        <taxon>Embryophyta</taxon>
        <taxon>Tracheophyta</taxon>
        <taxon>Spermatophyta</taxon>
        <taxon>Magnoliopsida</taxon>
        <taxon>eudicotyledons</taxon>
        <taxon>Gunneridae</taxon>
        <taxon>Pentapetalae</taxon>
        <taxon>rosids</taxon>
        <taxon>fabids</taxon>
        <taxon>Rosales</taxon>
        <taxon>Moraceae</taxon>
        <taxon>Ficeae</taxon>
        <taxon>Ficus</taxon>
    </lineage>
</organism>
<evidence type="ECO:0000313" key="7">
    <source>
        <dbReference type="EMBL" id="GMN21369.1"/>
    </source>
</evidence>
<keyword evidence="2" id="KW-0547">Nucleotide-binding</keyword>
<evidence type="ECO:0000259" key="6">
    <source>
        <dbReference type="Pfam" id="PF25019"/>
    </source>
</evidence>
<dbReference type="Pfam" id="PF18052">
    <property type="entry name" value="Rx_N"/>
    <property type="match status" value="1"/>
</dbReference>
<accession>A0AA88CXM6</accession>
<evidence type="ECO:0000313" key="8">
    <source>
        <dbReference type="Proteomes" id="UP001187192"/>
    </source>
</evidence>
<reference evidence="7" key="1">
    <citation type="submission" date="2023-07" db="EMBL/GenBank/DDBJ databases">
        <title>draft genome sequence of fig (Ficus carica).</title>
        <authorList>
            <person name="Takahashi T."/>
            <person name="Nishimura K."/>
        </authorList>
    </citation>
    <scope>NUCLEOTIDE SEQUENCE</scope>
</reference>
<name>A0AA88CXM6_FICCA</name>
<keyword evidence="1" id="KW-0677">Repeat</keyword>
<evidence type="ECO:0000256" key="3">
    <source>
        <dbReference type="ARBA" id="ARBA00022821"/>
    </source>
</evidence>
<dbReference type="GO" id="GO:0006952">
    <property type="term" value="P:defense response"/>
    <property type="evidence" value="ECO:0007669"/>
    <property type="project" value="UniProtKB-KW"/>
</dbReference>
<dbReference type="AlphaFoldDB" id="A0AA88CXM6"/>
<dbReference type="GO" id="GO:0000166">
    <property type="term" value="F:nucleotide binding"/>
    <property type="evidence" value="ECO:0007669"/>
    <property type="project" value="UniProtKB-KW"/>
</dbReference>
<sequence length="719" mass="81163">MASVNPTSIANRLLDSLEGLGMEKITGVDRGLIEKLAASISAARGVLGDAENRARQDRVVSMWIERLGDVLHEADDIVDELRTEILRKSVLMQRGDRVVMKFLLDRDFFEAVGRDISGKATKCKMSVAMHDLATAVAGKECIKLGLDQDHQNTRDFPRQVSLEFPLSSPSQIPNSFKEARIRSILFPCQSSIKQDGSSSRAICDAIVSDMKFLRTLDLHDSGIETMPDHIDELKHLRYLDLSRNVKIKVLPHSVTKLLNLQTLKLSLCFRLKELPRDIKNLVNLRHLEIDGCYNLTHMPRGLGQLTQLETLSQFVLCKDATSVSRHDIGELNELSSLNNLRGELQIKNLRHDTDVESACLKEKQFLHSLALDWEIGTRETGGHEALVTSLKTHTNLGGLTLIGYRGDTLPIGPSTHNKLVELVLRRCPNCRYLPPLHLCASLKVLVLEEMSKLECVSENVRDESVSSPASMFVPSLQELRLTGLPLLRSWWRGVKCNKDHKFPCLSKLFIEDCPELVSMPLFPTLKEGLVLDSCNLKPFQETIMMNTEYLRSWTSAPADESSSSTSLHARSFSFSPPLSDLKNLSIVGIEELDNKEAEGVMWKNLTSLEYLRLDYLPSLEYLPDGLQNCTRLRELHIWRCGFTALPEWIVKLRSLRKLSIWICPDLKSLPEKIGSLTSLRTLEIEDCPTLLHRCQRKAGADWDKIARIPDLRLDLNSRK</sequence>
<dbReference type="PANTHER" id="PTHR47186:SF13">
    <property type="entry name" value="DISEASE RESISTANCE PROTEIN RGA3"/>
    <property type="match status" value="1"/>
</dbReference>
<dbReference type="Gene3D" id="3.80.10.10">
    <property type="entry name" value="Ribonuclease Inhibitor"/>
    <property type="match status" value="3"/>
</dbReference>
<evidence type="ECO:0000256" key="2">
    <source>
        <dbReference type="ARBA" id="ARBA00022741"/>
    </source>
</evidence>
<dbReference type="Pfam" id="PF13855">
    <property type="entry name" value="LRR_8"/>
    <property type="match status" value="1"/>
</dbReference>
<dbReference type="PANTHER" id="PTHR47186">
    <property type="entry name" value="LEUCINE-RICH REPEAT-CONTAINING PROTEIN 57"/>
    <property type="match status" value="1"/>
</dbReference>